<evidence type="ECO:0000256" key="2">
    <source>
        <dbReference type="ARBA" id="ARBA00006656"/>
    </source>
</evidence>
<comment type="caution">
    <text evidence="12">The sequence shown here is derived from an EMBL/GenBank/DDBJ whole genome shotgun (WGS) entry which is preliminary data.</text>
</comment>
<comment type="subcellular location">
    <subcellularLocation>
        <location evidence="1">Secreted</location>
    </subcellularLocation>
</comment>
<sequence length="472" mass="54040">MCSLPAKLPESPVRLQLPKPSVKTMRLRSQETMVILKLFCFISHFLLFISIAHATSGFYTDNGEITEMNKKLSTRQKREVQEEILSIFGLHHPPRPIATLTKEAEKASAPKFLKEIYYNFVDEETGDLVIEDGAHSDFNITKSDIKALAQSDTIMSFMNRGHHLHSIRHGKGVPLWFDLSEIPENSVLVGAELRLFRQHRESDYFSEYEDEDYEEYELLREEDFTIQVYQVLPSLAGTDYHLELILKVNTTDHDDGSWIPLNLTNTVKEWIENPDSNFGLMVIARGIESGRELPLANAGVVSTKGKDGFQPFMVAFFQSLPALSTARIERTKRAAKKQEKKTKDNRSYPDEVSRYNPYAYDYNRRFVKKSCQKKNLYVNFRDLGWQEWIIAPEGYAAFYCNGDCSFPLNAHMNATNHAIVQTLVHLLNPSRVPRPCCAPTKLSSISVLYFDDSSNVILKKYRNMVVKSCGCH</sequence>
<keyword evidence="5" id="KW-0732">Signal</keyword>
<dbReference type="InterPro" id="IPR017948">
    <property type="entry name" value="TGFb_CS"/>
</dbReference>
<proteinExistence type="inferred from homology"/>
<dbReference type="InterPro" id="IPR001839">
    <property type="entry name" value="TGF-b_C"/>
</dbReference>
<dbReference type="Pfam" id="PF00688">
    <property type="entry name" value="TGFb_propeptide"/>
    <property type="match status" value="1"/>
</dbReference>
<dbReference type="EMBL" id="JAVRJZ010000007">
    <property type="protein sequence ID" value="KAK2720943.1"/>
    <property type="molecule type" value="Genomic_DNA"/>
</dbReference>
<dbReference type="AlphaFoldDB" id="A0AA88L758"/>
<feature type="region of interest" description="Disordered" evidence="10">
    <location>
        <begin position="331"/>
        <end position="351"/>
    </location>
</feature>
<keyword evidence="4" id="KW-0964">Secreted</keyword>
<protein>
    <recommendedName>
        <fullName evidence="11">TGF-beta family profile domain-containing protein</fullName>
    </recommendedName>
</protein>
<evidence type="ECO:0000256" key="7">
    <source>
        <dbReference type="ARBA" id="ARBA00023157"/>
    </source>
</evidence>
<dbReference type="Proteomes" id="UP001187531">
    <property type="component" value="Unassembled WGS sequence"/>
</dbReference>
<evidence type="ECO:0000256" key="1">
    <source>
        <dbReference type="ARBA" id="ARBA00004613"/>
    </source>
</evidence>
<evidence type="ECO:0000256" key="9">
    <source>
        <dbReference type="RuleBase" id="RU000354"/>
    </source>
</evidence>
<keyword evidence="3" id="KW-0202">Cytokine</keyword>
<dbReference type="PANTHER" id="PTHR11848">
    <property type="entry name" value="TGF-BETA FAMILY"/>
    <property type="match status" value="1"/>
</dbReference>
<evidence type="ECO:0000313" key="12">
    <source>
        <dbReference type="EMBL" id="KAK2720943.1"/>
    </source>
</evidence>
<evidence type="ECO:0000256" key="3">
    <source>
        <dbReference type="ARBA" id="ARBA00022514"/>
    </source>
</evidence>
<organism evidence="12 13">
    <name type="scientific">Artemia franciscana</name>
    <name type="common">Brine shrimp</name>
    <name type="synonym">Artemia sanfranciscana</name>
    <dbReference type="NCBI Taxonomy" id="6661"/>
    <lineage>
        <taxon>Eukaryota</taxon>
        <taxon>Metazoa</taxon>
        <taxon>Ecdysozoa</taxon>
        <taxon>Arthropoda</taxon>
        <taxon>Crustacea</taxon>
        <taxon>Branchiopoda</taxon>
        <taxon>Anostraca</taxon>
        <taxon>Artemiidae</taxon>
        <taxon>Artemia</taxon>
    </lineage>
</organism>
<dbReference type="GO" id="GO:0032502">
    <property type="term" value="P:developmental process"/>
    <property type="evidence" value="ECO:0007669"/>
    <property type="project" value="UniProtKB-ARBA"/>
</dbReference>
<accession>A0AA88L758</accession>
<dbReference type="PRINTS" id="PR00669">
    <property type="entry name" value="INHIBINA"/>
</dbReference>
<dbReference type="GO" id="GO:0008083">
    <property type="term" value="F:growth factor activity"/>
    <property type="evidence" value="ECO:0007669"/>
    <property type="project" value="UniProtKB-KW"/>
</dbReference>
<dbReference type="SUPFAM" id="SSF57501">
    <property type="entry name" value="Cystine-knot cytokines"/>
    <property type="match status" value="1"/>
</dbReference>
<dbReference type="PROSITE" id="PS00250">
    <property type="entry name" value="TGF_BETA_1"/>
    <property type="match status" value="1"/>
</dbReference>
<evidence type="ECO:0000256" key="6">
    <source>
        <dbReference type="ARBA" id="ARBA00023030"/>
    </source>
</evidence>
<dbReference type="GO" id="GO:0005125">
    <property type="term" value="F:cytokine activity"/>
    <property type="evidence" value="ECO:0007669"/>
    <property type="project" value="UniProtKB-KW"/>
</dbReference>
<evidence type="ECO:0000256" key="4">
    <source>
        <dbReference type="ARBA" id="ARBA00022525"/>
    </source>
</evidence>
<feature type="compositionally biased region" description="Basic and acidic residues" evidence="10">
    <location>
        <begin position="341"/>
        <end position="351"/>
    </location>
</feature>
<dbReference type="CDD" id="cd13761">
    <property type="entry name" value="TGF_beta_BMP5_like"/>
    <property type="match status" value="1"/>
</dbReference>
<keyword evidence="13" id="KW-1185">Reference proteome</keyword>
<evidence type="ECO:0000313" key="13">
    <source>
        <dbReference type="Proteomes" id="UP001187531"/>
    </source>
</evidence>
<keyword evidence="6 9" id="KW-0339">Growth factor</keyword>
<evidence type="ECO:0000256" key="8">
    <source>
        <dbReference type="ARBA" id="ARBA00023180"/>
    </source>
</evidence>
<reference evidence="12" key="1">
    <citation type="submission" date="2023-07" db="EMBL/GenBank/DDBJ databases">
        <title>Chromosome-level genome assembly of Artemia franciscana.</title>
        <authorList>
            <person name="Jo E."/>
        </authorList>
    </citation>
    <scope>NUCLEOTIDE SEQUENCE</scope>
    <source>
        <tissue evidence="12">Whole body</tissue>
    </source>
</reference>
<evidence type="ECO:0000259" key="11">
    <source>
        <dbReference type="PROSITE" id="PS51362"/>
    </source>
</evidence>
<dbReference type="InterPro" id="IPR015615">
    <property type="entry name" value="TGF-beta-rel"/>
</dbReference>
<dbReference type="InterPro" id="IPR001111">
    <property type="entry name" value="TGF-b_propeptide"/>
</dbReference>
<evidence type="ECO:0000256" key="5">
    <source>
        <dbReference type="ARBA" id="ARBA00022729"/>
    </source>
</evidence>
<gene>
    <name evidence="12" type="ORF">QYM36_004732</name>
</gene>
<dbReference type="Gene3D" id="2.60.120.970">
    <property type="match status" value="1"/>
</dbReference>
<dbReference type="FunFam" id="2.10.90.10:FF:000003">
    <property type="entry name" value="Bone morphogenetic protein 5"/>
    <property type="match status" value="1"/>
</dbReference>
<name>A0AA88L758_ARTSF</name>
<dbReference type="InterPro" id="IPR029034">
    <property type="entry name" value="Cystine-knot_cytokine"/>
</dbReference>
<keyword evidence="8" id="KW-0325">Glycoprotein</keyword>
<feature type="domain" description="TGF-beta family profile" evidence="11">
    <location>
        <begin position="352"/>
        <end position="472"/>
    </location>
</feature>
<dbReference type="Gene3D" id="2.10.90.10">
    <property type="entry name" value="Cystine-knot cytokines"/>
    <property type="match status" value="1"/>
</dbReference>
<comment type="similarity">
    <text evidence="2 9">Belongs to the TGF-beta family.</text>
</comment>
<dbReference type="GO" id="GO:0005615">
    <property type="term" value="C:extracellular space"/>
    <property type="evidence" value="ECO:0007669"/>
    <property type="project" value="UniProtKB-KW"/>
</dbReference>
<dbReference type="SMART" id="SM00204">
    <property type="entry name" value="TGFB"/>
    <property type="match status" value="1"/>
</dbReference>
<evidence type="ECO:0000256" key="10">
    <source>
        <dbReference type="SAM" id="MobiDB-lite"/>
    </source>
</evidence>
<keyword evidence="7" id="KW-1015">Disulfide bond</keyword>
<dbReference type="PANTHER" id="PTHR11848:SF310">
    <property type="entry name" value="PROTEIN 60A-RELATED"/>
    <property type="match status" value="1"/>
</dbReference>
<dbReference type="Pfam" id="PF00019">
    <property type="entry name" value="TGF_beta"/>
    <property type="match status" value="1"/>
</dbReference>
<dbReference type="PROSITE" id="PS51362">
    <property type="entry name" value="TGF_BETA_2"/>
    <property type="match status" value="1"/>
</dbReference>